<dbReference type="PANTHER" id="PTHR22683:SF41">
    <property type="entry name" value="DNA TRANSLOCASE FTSK"/>
    <property type="match status" value="1"/>
</dbReference>
<evidence type="ECO:0000256" key="3">
    <source>
        <dbReference type="PROSITE-ProRule" id="PRU00289"/>
    </source>
</evidence>
<dbReference type="PROSITE" id="PS50901">
    <property type="entry name" value="FTSK"/>
    <property type="match status" value="1"/>
</dbReference>
<accession>A0A1Y1QLA3</accession>
<feature type="binding site" evidence="3">
    <location>
        <begin position="493"/>
        <end position="500"/>
    </location>
    <ligand>
        <name>ATP</name>
        <dbReference type="ChEBI" id="CHEBI:30616"/>
    </ligand>
</feature>
<keyword evidence="1 3" id="KW-0547">Nucleotide-binding</keyword>
<evidence type="ECO:0000256" key="2">
    <source>
        <dbReference type="ARBA" id="ARBA00022840"/>
    </source>
</evidence>
<keyword evidence="2 3" id="KW-0067">ATP-binding</keyword>
<reference evidence="5 6" key="1">
    <citation type="submission" date="2017-01" db="EMBL/GenBank/DDBJ databases">
        <title>Novel large sulfur bacteria in the metagenomes of groundwater-fed chemosynthetic microbial mats in the Lake Huron basin.</title>
        <authorList>
            <person name="Sharrar A.M."/>
            <person name="Flood B.E."/>
            <person name="Bailey J.V."/>
            <person name="Jones D.S."/>
            <person name="Biddanda B."/>
            <person name="Ruberg S.A."/>
            <person name="Marcus D.N."/>
            <person name="Dick G.J."/>
        </authorList>
    </citation>
    <scope>NUCLEOTIDE SEQUENCE [LARGE SCALE GENOMIC DNA]</scope>
    <source>
        <strain evidence="5">A8</strain>
    </source>
</reference>
<sequence>MTAQINKISEALQQVQVSGDAKAKRIAEAVISKVASSASELHDYLDDGMDSRLDIHTKVQAVMLCAIDMCAPGKHVSRADFAVWVAAQRHLSGVKPLVQTGANTPIASMSSAAIREQLALDRECGLPDDPALIAGLYLQRIAGRRRIAGVDLIGVNVDAKSIEVLLKPTLIHMGWVVQTRTDDGTKFRWSTDFTSRIAANPTVTPVTVEQFHVSSASLSVSPFVTSVPVEFPSMSPLLERLEWSLVHGTEALLGKRATLAAAGTLAASPLIASAISTDAGVNVTAGILSGALGYIATLGTVMALRRRADVPVVAPVIVDNMQTHHVPHVTPIRRPVADAVSTAVRPAPIADQRGLAELAAKIDETFSEFGKRDKTLCGSDGTPVHVIGEPVRGITVDVFYLDVPLGVSAPKVEAQAKNLRMNLRAADVRIEFDPAGSHMRVLVARDQRDFVAGMDLLAVKSTAVLPLYLGFDVITRQPIIEDLDKLPHLLVAGATQSGKSTAINVILAGLHRACTPAQLQTVLIDAKGGNELRDWESAPHCFGMATDAKQAIAMLRRVVAEMDWRKTLGFRDLRDFTGTATAPAGCITKEGTVLSSFPSIVVMLDEQSELMLQSPEFARTVEELEVRIAQAGRAFKIHIVICTQRPEVDVVTGLLKANIVPRLSFQVASKDDSLIILDKTGAQDLYGSGEFLFTRGGVHQVRGQAGRLTNEEIAQCVKSL</sequence>
<dbReference type="EMBL" id="MTEJ01000175">
    <property type="protein sequence ID" value="OQX08412.1"/>
    <property type="molecule type" value="Genomic_DNA"/>
</dbReference>
<evidence type="ECO:0000313" key="5">
    <source>
        <dbReference type="EMBL" id="OQX08412.1"/>
    </source>
</evidence>
<dbReference type="InterPro" id="IPR027417">
    <property type="entry name" value="P-loop_NTPase"/>
</dbReference>
<dbReference type="InterPro" id="IPR002543">
    <property type="entry name" value="FtsK_dom"/>
</dbReference>
<name>A0A1Y1QLA3_9GAMM</name>
<protein>
    <recommendedName>
        <fullName evidence="4">FtsK domain-containing protein</fullName>
    </recommendedName>
</protein>
<dbReference type="AlphaFoldDB" id="A0A1Y1QLA3"/>
<dbReference type="InterPro" id="IPR050206">
    <property type="entry name" value="FtsK/SpoIIIE/SftA"/>
</dbReference>
<gene>
    <name evidence="5" type="ORF">BWK73_25425</name>
</gene>
<dbReference type="GO" id="GO:0003677">
    <property type="term" value="F:DNA binding"/>
    <property type="evidence" value="ECO:0007669"/>
    <property type="project" value="InterPro"/>
</dbReference>
<evidence type="ECO:0000256" key="1">
    <source>
        <dbReference type="ARBA" id="ARBA00022741"/>
    </source>
</evidence>
<dbReference type="Pfam" id="PF01580">
    <property type="entry name" value="FtsK_SpoIIIE"/>
    <property type="match status" value="1"/>
</dbReference>
<evidence type="ECO:0000313" key="6">
    <source>
        <dbReference type="Proteomes" id="UP000192491"/>
    </source>
</evidence>
<comment type="caution">
    <text evidence="5">The sequence shown here is derived from an EMBL/GenBank/DDBJ whole genome shotgun (WGS) entry which is preliminary data.</text>
</comment>
<evidence type="ECO:0000259" key="4">
    <source>
        <dbReference type="PROSITE" id="PS50901"/>
    </source>
</evidence>
<dbReference type="SUPFAM" id="SSF52540">
    <property type="entry name" value="P-loop containing nucleoside triphosphate hydrolases"/>
    <property type="match status" value="1"/>
</dbReference>
<feature type="domain" description="FtsK" evidence="4">
    <location>
        <begin position="476"/>
        <end position="674"/>
    </location>
</feature>
<organism evidence="5 6">
    <name type="scientific">Thiothrix lacustris</name>
    <dbReference type="NCBI Taxonomy" id="525917"/>
    <lineage>
        <taxon>Bacteria</taxon>
        <taxon>Pseudomonadati</taxon>
        <taxon>Pseudomonadota</taxon>
        <taxon>Gammaproteobacteria</taxon>
        <taxon>Thiotrichales</taxon>
        <taxon>Thiotrichaceae</taxon>
        <taxon>Thiothrix</taxon>
    </lineage>
</organism>
<dbReference type="Proteomes" id="UP000192491">
    <property type="component" value="Unassembled WGS sequence"/>
</dbReference>
<dbReference type="PANTHER" id="PTHR22683">
    <property type="entry name" value="SPORULATION PROTEIN RELATED"/>
    <property type="match status" value="1"/>
</dbReference>
<dbReference type="GO" id="GO:0005524">
    <property type="term" value="F:ATP binding"/>
    <property type="evidence" value="ECO:0007669"/>
    <property type="project" value="UniProtKB-UniRule"/>
</dbReference>
<dbReference type="Gene3D" id="3.40.50.300">
    <property type="entry name" value="P-loop containing nucleotide triphosphate hydrolases"/>
    <property type="match status" value="1"/>
</dbReference>
<proteinExistence type="predicted"/>